<dbReference type="Proteomes" id="UP000283895">
    <property type="component" value="Unassembled WGS sequence"/>
</dbReference>
<organism evidence="2 3">
    <name type="scientific">Cytospora schulzeri</name>
    <dbReference type="NCBI Taxonomy" id="448051"/>
    <lineage>
        <taxon>Eukaryota</taxon>
        <taxon>Fungi</taxon>
        <taxon>Dikarya</taxon>
        <taxon>Ascomycota</taxon>
        <taxon>Pezizomycotina</taxon>
        <taxon>Sordariomycetes</taxon>
        <taxon>Sordariomycetidae</taxon>
        <taxon>Diaporthales</taxon>
        <taxon>Cytosporaceae</taxon>
        <taxon>Cytospora</taxon>
    </lineage>
</organism>
<dbReference type="AlphaFoldDB" id="A0A423VID3"/>
<dbReference type="PANTHER" id="PTHR13420:SF7">
    <property type="entry name" value="UPF0235 PROTEIN C15ORF40"/>
    <property type="match status" value="1"/>
</dbReference>
<accession>A0A423VID3</accession>
<evidence type="ECO:0000313" key="3">
    <source>
        <dbReference type="Proteomes" id="UP000283895"/>
    </source>
</evidence>
<dbReference type="HAMAP" id="MF_00634">
    <property type="entry name" value="UPF0235"/>
    <property type="match status" value="1"/>
</dbReference>
<keyword evidence="3" id="KW-1185">Reference proteome</keyword>
<reference evidence="2 3" key="1">
    <citation type="submission" date="2015-09" db="EMBL/GenBank/DDBJ databases">
        <title>Host preference determinants of Valsa canker pathogens revealed by comparative genomics.</title>
        <authorList>
            <person name="Yin Z."/>
            <person name="Huang L."/>
        </authorList>
    </citation>
    <scope>NUCLEOTIDE SEQUENCE [LARGE SCALE GENOMIC DNA]</scope>
    <source>
        <strain evidence="2 3">03-1</strain>
    </source>
</reference>
<dbReference type="Pfam" id="PF02594">
    <property type="entry name" value="DUF167"/>
    <property type="match status" value="1"/>
</dbReference>
<gene>
    <name evidence="2" type="ORF">VMCG_09412</name>
</gene>
<evidence type="ECO:0000256" key="1">
    <source>
        <dbReference type="ARBA" id="ARBA00010364"/>
    </source>
</evidence>
<dbReference type="NCBIfam" id="TIGR00251">
    <property type="entry name" value="DUF167 family protein"/>
    <property type="match status" value="1"/>
</dbReference>
<dbReference type="STRING" id="356882.A0A423VID3"/>
<protein>
    <submittedName>
        <fullName evidence="2">Uncharacterized protein</fullName>
    </submittedName>
</protein>
<dbReference type="SMART" id="SM01152">
    <property type="entry name" value="DUF167"/>
    <property type="match status" value="1"/>
</dbReference>
<comment type="similarity">
    <text evidence="1">Belongs to the UPF0235 family.</text>
</comment>
<dbReference type="Gene3D" id="3.30.1200.10">
    <property type="entry name" value="YggU-like"/>
    <property type="match status" value="1"/>
</dbReference>
<dbReference type="SUPFAM" id="SSF69786">
    <property type="entry name" value="YggU-like"/>
    <property type="match status" value="1"/>
</dbReference>
<dbReference type="GO" id="GO:0005737">
    <property type="term" value="C:cytoplasm"/>
    <property type="evidence" value="ECO:0007669"/>
    <property type="project" value="TreeGrafter"/>
</dbReference>
<dbReference type="OrthoDB" id="244097at2759"/>
<name>A0A423VID3_9PEZI</name>
<proteinExistence type="inferred from homology"/>
<dbReference type="InterPro" id="IPR036591">
    <property type="entry name" value="YggU-like_sf"/>
</dbReference>
<dbReference type="InterPro" id="IPR003746">
    <property type="entry name" value="DUF167"/>
</dbReference>
<sequence>MATHRFIQYAVGSNKKPATVYLKCHVKPGASKVREGITCLADDTIELCVSAVPRDGESNKAVLAVLSEALDVPKSALQITRGSKSRDKVIALGGKSVQDGEEECLSRLIKRLGEAVGESNGD</sequence>
<comment type="caution">
    <text evidence="2">The sequence shown here is derived from an EMBL/GenBank/DDBJ whole genome shotgun (WGS) entry which is preliminary data.</text>
</comment>
<evidence type="ECO:0000313" key="2">
    <source>
        <dbReference type="EMBL" id="ROV90758.1"/>
    </source>
</evidence>
<dbReference type="EMBL" id="LKEA01000060">
    <property type="protein sequence ID" value="ROV90758.1"/>
    <property type="molecule type" value="Genomic_DNA"/>
</dbReference>
<dbReference type="PANTHER" id="PTHR13420">
    <property type="entry name" value="UPF0235 PROTEIN C15ORF40"/>
    <property type="match status" value="1"/>
</dbReference>